<dbReference type="SUPFAM" id="SSF49373">
    <property type="entry name" value="Invasin/intimin cell-adhesion fragments"/>
    <property type="match status" value="5"/>
</dbReference>
<feature type="signal peptide" evidence="1">
    <location>
        <begin position="1"/>
        <end position="26"/>
    </location>
</feature>
<dbReference type="InterPro" id="IPR032179">
    <property type="entry name" value="Cry22Aa_Ig-like"/>
</dbReference>
<feature type="domain" description="BIG2" evidence="2">
    <location>
        <begin position="1150"/>
        <end position="1225"/>
    </location>
</feature>
<proteinExistence type="predicted"/>
<protein>
    <submittedName>
        <fullName evidence="3">DUF5011 domain-containing protein</fullName>
    </submittedName>
</protein>
<sequence>MKKASQRLMKGFLALLLFASTFLTSAALVEAAQGNSHEITHKIQVNQKGTDGLREFSGDIKFNIPEGKMSKGNDIIILRDVSTSFKEHFADQDRVIEQIVSELDLTQDRIMIINSLPPTYGGVTVSLTNDMDTINKGIEDKDTWTRLPVADGSYGLARLEYDKNKGDTTNSAIFISVANRELYEGYSISDVSASAKKIIDAGYKSGAVFIGPENANGIVKNALKTVSDPSYLYHYQDMKLGMQALRELTNSMSEIQDANLEWTLSDEFDLLTVNAKDQDGNEIPTTISGNKTEISIKQDKNKTITFTYTFKEKKRLTETTSIGTGIIESSEGKENIPVATVSGNNLPVISANNVTMKAGNNFDPKQNVTATDAEDGDLTSKIIVTQNTVNTQKPGVYKVTYQITDSDDNTVTKTIDVTIEAKDINSPKLGGPVYDIATEAVGTAQGASAVIAYVDEKEIGKSEVASDGDFTITFPMQVAETVITFVAKDEYGGTSTPINVTVLEATLKINEKVTTGFVRDTQQLTATTTPVNQAVTWMATNERVATVDAKTGLVTYKAVGNVAIRATLKSGKSTQIMITVTKKEIDAPVLLTPIYDNTTEALGTAQPSSNITAKDSEGNILGETTADSEGKFTIEFPEQPAETSIAFTSMDDKGNESEKTEIEVQASAIKINEQLTSAFAGTMATLTATTTPAGQKATWVSSSSTIATVSSSGVVTFKAEGNVAITAKLANGKSDTITINVKGSPQVMTPIYDSTSEITGTSTALGTINAYVDGEPVGATTVKPDGTFQIKFPMQTAGKVISFKVKDTNGNESLPTSVTVKATTVKINENVTAGYVQDTQQLTATTTPTNQEVEWSTSDSTVAEVSKTGLVTYLAAGEVAIKATLKNNQVATIKIAVTNEILAVQPPVITTTPIYDVTTTIKGTAKAEGESKATKVTAYTFGLQIGTAEVKADGTFTMDVPVQVAGYTIKFVAEDRRGNVSSPTSSMVVPSTIRINEKPTTGFEGEKQQLTATATPTNQAIVWTTSNENVATVSTTGLVKYVGTGEVIVKATLKNGSFAQVTIIVAKKEIESPTVNTKIYDLTTTASGTATPLGKVIVQDTSGNQIGETTVNSDGSFTVTFPEQKAKEQMKFLTKNLNGITSLPTVVEVEKAQISINEKIKTGSVGDTATLTATTTPTGQKVTWSSSDQTKATINATTGVITYKAPGSVALTASLSTGTKATITITVISSNGLTLDASEVGGKTVTGVTAEANTQVRLSINGVTKSVQTSDATTGKFTFNIPALKAGDVVKVEMKINGIYAISKTFTVKEQEGGGTNPEEALTINKVVDTDTKVTGTTGTPNSQVRFSLNGNLKTVVKSDASGNYSYTIGKLKVGDIIKAELRVNGVYTISKEAKVEQLQNELTLNPVAASDKKVTGSTKNPNTTIRISINGSAKAVITTDTIGQFIYNNSKLVAGDKIKVEMKIEGIFSASKEVTVTEAEVDTITLHDVTASQTVITGKTNQANAQIRVSLNGKAKNIIKSDQTGNFTYSIGKLTSGDEIKVELRVGNVYAVTTTTTCS</sequence>
<feature type="domain" description="BIG2" evidence="2">
    <location>
        <begin position="989"/>
        <end position="1063"/>
    </location>
</feature>
<comment type="caution">
    <text evidence="3">The sequence shown here is derived from an EMBL/GenBank/DDBJ whole genome shotgun (WGS) entry which is preliminary data.</text>
</comment>
<evidence type="ECO:0000256" key="1">
    <source>
        <dbReference type="SAM" id="SignalP"/>
    </source>
</evidence>
<dbReference type="Pfam" id="PF17936">
    <property type="entry name" value="Big_6"/>
    <property type="match status" value="5"/>
</dbReference>
<feature type="domain" description="BIG2" evidence="2">
    <location>
        <begin position="665"/>
        <end position="739"/>
    </location>
</feature>
<dbReference type="EMBL" id="JAARRW010000002">
    <property type="protein sequence ID" value="MBC1561559.1"/>
    <property type="molecule type" value="Genomic_DNA"/>
</dbReference>
<dbReference type="InterPro" id="IPR013783">
    <property type="entry name" value="Ig-like_fold"/>
</dbReference>
<dbReference type="RefSeq" id="WP_185428915.1">
    <property type="nucleotide sequence ID" value="NZ_JAARRW010000002.1"/>
</dbReference>
<accession>A0A7X0XIB6</accession>
<dbReference type="InterPro" id="IPR008964">
    <property type="entry name" value="Invasin/intimin_cell_adhesion"/>
</dbReference>
<evidence type="ECO:0000313" key="4">
    <source>
        <dbReference type="Proteomes" id="UP000541955"/>
    </source>
</evidence>
<evidence type="ECO:0000313" key="3">
    <source>
        <dbReference type="EMBL" id="MBC1561559.1"/>
    </source>
</evidence>
<reference evidence="3 4" key="1">
    <citation type="submission" date="2020-03" db="EMBL/GenBank/DDBJ databases">
        <title>Soil Listeria distribution.</title>
        <authorList>
            <person name="Liao J."/>
            <person name="Wiedmann M."/>
        </authorList>
    </citation>
    <scope>NUCLEOTIDE SEQUENCE [LARGE SCALE GENOMIC DNA]</scope>
    <source>
        <strain evidence="3 4">FSL L7-1387</strain>
    </source>
</reference>
<name>A0A7X0XIB6_9LIST</name>
<dbReference type="Pfam" id="PF16403">
    <property type="entry name" value="Bact_surface_Ig-like"/>
    <property type="match status" value="1"/>
</dbReference>
<dbReference type="Proteomes" id="UP000541955">
    <property type="component" value="Unassembled WGS sequence"/>
</dbReference>
<gene>
    <name evidence="3" type="ORF">HB902_05715</name>
</gene>
<dbReference type="InterPro" id="IPR041498">
    <property type="entry name" value="Big_6"/>
</dbReference>
<evidence type="ECO:0000259" key="2">
    <source>
        <dbReference type="SMART" id="SM00635"/>
    </source>
</evidence>
<dbReference type="SMART" id="SM00635">
    <property type="entry name" value="BID_2"/>
    <property type="match status" value="5"/>
</dbReference>
<feature type="chain" id="PRO_5038394443" evidence="1">
    <location>
        <begin position="27"/>
        <end position="1560"/>
    </location>
</feature>
<dbReference type="Pfam" id="PF02368">
    <property type="entry name" value="Big_2"/>
    <property type="match status" value="5"/>
</dbReference>
<dbReference type="Gene3D" id="2.60.40.10">
    <property type="entry name" value="Immunoglobulins"/>
    <property type="match status" value="5"/>
</dbReference>
<feature type="domain" description="BIG2" evidence="2">
    <location>
        <begin position="821"/>
        <end position="895"/>
    </location>
</feature>
<keyword evidence="1" id="KW-0732">Signal</keyword>
<dbReference type="Gene3D" id="2.60.40.1080">
    <property type="match status" value="5"/>
</dbReference>
<feature type="domain" description="BIG2" evidence="2">
    <location>
        <begin position="503"/>
        <end position="578"/>
    </location>
</feature>
<organism evidence="3 4">
    <name type="scientific">Listeria booriae</name>
    <dbReference type="NCBI Taxonomy" id="1552123"/>
    <lineage>
        <taxon>Bacteria</taxon>
        <taxon>Bacillati</taxon>
        <taxon>Bacillota</taxon>
        <taxon>Bacilli</taxon>
        <taxon>Bacillales</taxon>
        <taxon>Listeriaceae</taxon>
        <taxon>Listeria</taxon>
    </lineage>
</organism>
<dbReference type="InterPro" id="IPR003343">
    <property type="entry name" value="Big_2"/>
</dbReference>